<evidence type="ECO:0000313" key="5">
    <source>
        <dbReference type="EMBL" id="NYH18557.1"/>
    </source>
</evidence>
<dbReference type="Gene3D" id="3.40.50.720">
    <property type="entry name" value="NAD(P)-binding Rossmann-like Domain"/>
    <property type="match status" value="1"/>
</dbReference>
<comment type="caution">
    <text evidence="5">The sequence shown here is derived from an EMBL/GenBank/DDBJ whole genome shotgun (WGS) entry which is preliminary data.</text>
</comment>
<dbReference type="InterPro" id="IPR008927">
    <property type="entry name" value="6-PGluconate_DH-like_C_sf"/>
</dbReference>
<evidence type="ECO:0000259" key="4">
    <source>
        <dbReference type="Pfam" id="PF08125"/>
    </source>
</evidence>
<dbReference type="EC" id="1.1.1.58" evidence="5"/>
<dbReference type="SUPFAM" id="SSF48179">
    <property type="entry name" value="6-phosphogluconate dehydrogenase C-terminal domain-like"/>
    <property type="match status" value="1"/>
</dbReference>
<name>A0A7Y9WD84_9BURK</name>
<dbReference type="EMBL" id="JACCAU010000001">
    <property type="protein sequence ID" value="NYH18557.1"/>
    <property type="molecule type" value="Genomic_DNA"/>
</dbReference>
<dbReference type="InterPro" id="IPR036291">
    <property type="entry name" value="NAD(P)-bd_dom_sf"/>
</dbReference>
<dbReference type="GO" id="GO:0009026">
    <property type="term" value="F:tagaturonate reductase activity"/>
    <property type="evidence" value="ECO:0007669"/>
    <property type="project" value="UniProtKB-EC"/>
</dbReference>
<dbReference type="SUPFAM" id="SSF51735">
    <property type="entry name" value="NAD(P)-binding Rossmann-fold domains"/>
    <property type="match status" value="1"/>
</dbReference>
<feature type="domain" description="Mannitol dehydrogenase C-terminal" evidence="4">
    <location>
        <begin position="259"/>
        <end position="366"/>
    </location>
</feature>
<proteinExistence type="predicted"/>
<evidence type="ECO:0000313" key="6">
    <source>
        <dbReference type="Proteomes" id="UP000572540"/>
    </source>
</evidence>
<evidence type="ECO:0000259" key="3">
    <source>
        <dbReference type="Pfam" id="PF01232"/>
    </source>
</evidence>
<dbReference type="InterPro" id="IPR013131">
    <property type="entry name" value="Mannitol_DH_N"/>
</dbReference>
<reference evidence="5 6" key="1">
    <citation type="submission" date="2020-07" db="EMBL/GenBank/DDBJ databases">
        <title>Exploring microbial biodiversity for novel pathways involved in the catabolism of aromatic compounds derived from lignin.</title>
        <authorList>
            <person name="Elkins J."/>
        </authorList>
    </citation>
    <scope>NUCLEOTIDE SEQUENCE [LARGE SCALE GENOMIC DNA]</scope>
    <source>
        <strain evidence="5 6">H2C3B</strain>
    </source>
</reference>
<keyword evidence="1 5" id="KW-0560">Oxidoreductase</keyword>
<evidence type="ECO:0000256" key="1">
    <source>
        <dbReference type="ARBA" id="ARBA00023002"/>
    </source>
</evidence>
<dbReference type="InterPro" id="IPR013328">
    <property type="entry name" value="6PGD_dom2"/>
</dbReference>
<feature type="domain" description="Mannitol dehydrogenase N-terminal" evidence="3">
    <location>
        <begin position="19"/>
        <end position="242"/>
    </location>
</feature>
<accession>A0A7Y9WD84</accession>
<dbReference type="Pfam" id="PF01232">
    <property type="entry name" value="Mannitol_dh"/>
    <property type="match status" value="1"/>
</dbReference>
<dbReference type="PANTHER" id="PTHR30524:SF0">
    <property type="entry name" value="ALTRONATE OXIDOREDUCTASE-RELATED"/>
    <property type="match status" value="1"/>
</dbReference>
<sequence length="396" mass="43981">MGDFDAGSGVLSRPLTQPILQFGTSRFLQAHVDLFISQALESGDAPGGIAVVQTTENAESTARVAALASGRPYPVRIRGLLRGEVVDETLVGRAILQAVHARTDWARIREAICGPVQIIVSNTGDRGYQLDKRDNAYDLTAATHVPHSFPAKLAALLYARWQSQPNAPLSLFPCELLEKNGEMLRAIVVGLASQRHLPREFIRYLTGHCVWANSLVDRIVSESIIPVGAVAEPYALWAIERQPRLQVPCAHTSIVLTDDLKHVEQLKLFLLNLGHTFLAERWLLDARPQDETVYHAMQDPALRNELEAVWMDEVIPVFEEQGKREDALAYLDEVRDRFMNPFLQHRIADIAQNHVQKKQRRIAPLLELATSLAAGTGTWIPQARLRLATKAGSTQG</sequence>
<organism evidence="5 6">
    <name type="scientific">Paraburkholderia bryophila</name>
    <dbReference type="NCBI Taxonomy" id="420952"/>
    <lineage>
        <taxon>Bacteria</taxon>
        <taxon>Pseudomonadati</taxon>
        <taxon>Pseudomonadota</taxon>
        <taxon>Betaproteobacteria</taxon>
        <taxon>Burkholderiales</taxon>
        <taxon>Burkholderiaceae</taxon>
        <taxon>Paraburkholderia</taxon>
    </lineage>
</organism>
<dbReference type="Proteomes" id="UP000572540">
    <property type="component" value="Unassembled WGS sequence"/>
</dbReference>
<dbReference type="AlphaFoldDB" id="A0A7Y9WD84"/>
<dbReference type="Pfam" id="PF08125">
    <property type="entry name" value="Mannitol_dh_C"/>
    <property type="match status" value="1"/>
</dbReference>
<protein>
    <submittedName>
        <fullName evidence="5">Tagaturonate reductase</fullName>
        <ecNumber evidence="5">1.1.1.58</ecNumber>
    </submittedName>
</protein>
<dbReference type="PANTHER" id="PTHR30524">
    <property type="entry name" value="MANNITOL-1-PHOSPHATE 5-DEHYDROGENASE"/>
    <property type="match status" value="1"/>
</dbReference>
<dbReference type="InterPro" id="IPR013118">
    <property type="entry name" value="Mannitol_DH_C"/>
</dbReference>
<evidence type="ECO:0000256" key="2">
    <source>
        <dbReference type="ARBA" id="ARBA00023027"/>
    </source>
</evidence>
<dbReference type="Gene3D" id="1.10.1040.10">
    <property type="entry name" value="N-(1-d-carboxylethyl)-l-norvaline Dehydrogenase, domain 2"/>
    <property type="match status" value="1"/>
</dbReference>
<gene>
    <name evidence="5" type="ORF">GGD41_005785</name>
</gene>
<keyword evidence="2" id="KW-0520">NAD</keyword>